<dbReference type="AlphaFoldDB" id="A0A0K9NPR3"/>
<proteinExistence type="predicted"/>
<reference evidence="2" key="1">
    <citation type="journal article" date="2016" name="Nature">
        <title>The genome of the seagrass Zostera marina reveals angiosperm adaptation to the sea.</title>
        <authorList>
            <person name="Olsen J.L."/>
            <person name="Rouze P."/>
            <person name="Verhelst B."/>
            <person name="Lin Y.-C."/>
            <person name="Bayer T."/>
            <person name="Collen J."/>
            <person name="Dattolo E."/>
            <person name="De Paoli E."/>
            <person name="Dittami S."/>
            <person name="Maumus F."/>
            <person name="Michel G."/>
            <person name="Kersting A."/>
            <person name="Lauritano C."/>
            <person name="Lohaus R."/>
            <person name="Toepel M."/>
            <person name="Tonon T."/>
            <person name="Vanneste K."/>
            <person name="Amirebrahimi M."/>
            <person name="Brakel J."/>
            <person name="Bostroem C."/>
            <person name="Chovatia M."/>
            <person name="Grimwood J."/>
            <person name="Jenkins J.W."/>
            <person name="Jueterbock A."/>
            <person name="Mraz A."/>
            <person name="Stam W.T."/>
            <person name="Tice H."/>
            <person name="Bornberg-Bauer E."/>
            <person name="Green P.J."/>
            <person name="Pearson G.A."/>
            <person name="Procaccini G."/>
            <person name="Duarte C.M."/>
            <person name="Schmutz J."/>
            <person name="Reusch T.B.H."/>
            <person name="Van de Peer Y."/>
        </authorList>
    </citation>
    <scope>NUCLEOTIDE SEQUENCE [LARGE SCALE GENOMIC DNA]</scope>
    <source>
        <strain evidence="2">cv. Finnish</strain>
    </source>
</reference>
<organism evidence="1 2">
    <name type="scientific">Zostera marina</name>
    <name type="common">Eelgrass</name>
    <dbReference type="NCBI Taxonomy" id="29655"/>
    <lineage>
        <taxon>Eukaryota</taxon>
        <taxon>Viridiplantae</taxon>
        <taxon>Streptophyta</taxon>
        <taxon>Embryophyta</taxon>
        <taxon>Tracheophyta</taxon>
        <taxon>Spermatophyta</taxon>
        <taxon>Magnoliopsida</taxon>
        <taxon>Liliopsida</taxon>
        <taxon>Zosteraceae</taxon>
        <taxon>Zostera</taxon>
    </lineage>
</organism>
<keyword evidence="2" id="KW-1185">Reference proteome</keyword>
<dbReference type="Proteomes" id="UP000036987">
    <property type="component" value="Unassembled WGS sequence"/>
</dbReference>
<comment type="caution">
    <text evidence="1">The sequence shown here is derived from an EMBL/GenBank/DDBJ whole genome shotgun (WGS) entry which is preliminary data.</text>
</comment>
<evidence type="ECO:0000313" key="1">
    <source>
        <dbReference type="EMBL" id="KMZ58764.1"/>
    </source>
</evidence>
<protein>
    <submittedName>
        <fullName evidence="1">Uncharacterized protein</fullName>
    </submittedName>
</protein>
<accession>A0A0K9NPR3</accession>
<gene>
    <name evidence="1" type="ORF">ZOSMA_74G01080</name>
</gene>
<evidence type="ECO:0000313" key="2">
    <source>
        <dbReference type="Proteomes" id="UP000036987"/>
    </source>
</evidence>
<sequence>MICNNDMKSRCRRAIAPATLYNLSVAVGPIESELNAYNSLVEVGVGKEI</sequence>
<dbReference type="EMBL" id="LFYR01001898">
    <property type="protein sequence ID" value="KMZ58764.1"/>
    <property type="molecule type" value="Genomic_DNA"/>
</dbReference>
<name>A0A0K9NPR3_ZOSMR</name>